<comment type="caution">
    <text evidence="1">The sequence shown here is derived from an EMBL/GenBank/DDBJ whole genome shotgun (WGS) entry which is preliminary data.</text>
</comment>
<protein>
    <submittedName>
        <fullName evidence="1">Uncharacterized protein</fullName>
    </submittedName>
</protein>
<dbReference type="Proteomes" id="UP000253551">
    <property type="component" value="Unassembled WGS sequence"/>
</dbReference>
<accession>A0A367ISG7</accession>
<keyword evidence="2" id="KW-1185">Reference proteome</keyword>
<sequence>MTTVANEPRYKSFIRPVKFWQKTKVEDVEAIEEKVPVNRKKVVPLVESDKAEVYKLSRIDEGFYMPPSPTLEGKRDHWIDVQDMEFNLPGSECLTSRITEKHDFFTPSSFVETQPYVLTELSCISLSSDSSSMDDVDLSD</sequence>
<dbReference type="AlphaFoldDB" id="A0A367ISG7"/>
<evidence type="ECO:0000313" key="2">
    <source>
        <dbReference type="Proteomes" id="UP000253551"/>
    </source>
</evidence>
<evidence type="ECO:0000313" key="1">
    <source>
        <dbReference type="EMBL" id="RCH80618.1"/>
    </source>
</evidence>
<proteinExistence type="predicted"/>
<gene>
    <name evidence="1" type="ORF">CU098_006910</name>
</gene>
<dbReference type="OrthoDB" id="2262261at2759"/>
<reference evidence="1 2" key="1">
    <citation type="journal article" date="2018" name="G3 (Bethesda)">
        <title>Phylogenetic and Phylogenomic Definition of Rhizopus Species.</title>
        <authorList>
            <person name="Gryganskyi A.P."/>
            <person name="Golan J."/>
            <person name="Dolatabadi S."/>
            <person name="Mondo S."/>
            <person name="Robb S."/>
            <person name="Idnurm A."/>
            <person name="Muszewska A."/>
            <person name="Steczkiewicz K."/>
            <person name="Masonjones S."/>
            <person name="Liao H.L."/>
            <person name="Gajdeczka M.T."/>
            <person name="Anike F."/>
            <person name="Vuek A."/>
            <person name="Anishchenko I.M."/>
            <person name="Voigt K."/>
            <person name="de Hoog G.S."/>
            <person name="Smith M.E."/>
            <person name="Heitman J."/>
            <person name="Vilgalys R."/>
            <person name="Stajich J.E."/>
        </authorList>
    </citation>
    <scope>NUCLEOTIDE SEQUENCE [LARGE SCALE GENOMIC DNA]</scope>
    <source>
        <strain evidence="1 2">LSU 92-RS-03</strain>
    </source>
</reference>
<organism evidence="1 2">
    <name type="scientific">Rhizopus stolonifer</name>
    <name type="common">Rhizopus nigricans</name>
    <dbReference type="NCBI Taxonomy" id="4846"/>
    <lineage>
        <taxon>Eukaryota</taxon>
        <taxon>Fungi</taxon>
        <taxon>Fungi incertae sedis</taxon>
        <taxon>Mucoromycota</taxon>
        <taxon>Mucoromycotina</taxon>
        <taxon>Mucoromycetes</taxon>
        <taxon>Mucorales</taxon>
        <taxon>Mucorineae</taxon>
        <taxon>Rhizopodaceae</taxon>
        <taxon>Rhizopus</taxon>
    </lineage>
</organism>
<name>A0A367ISG7_RHIST</name>
<dbReference type="EMBL" id="PJQM01005905">
    <property type="protein sequence ID" value="RCH80618.1"/>
    <property type="molecule type" value="Genomic_DNA"/>
</dbReference>